<dbReference type="CDD" id="cd00311">
    <property type="entry name" value="TIM"/>
    <property type="match status" value="1"/>
</dbReference>
<comment type="subunit">
    <text evidence="4 12 13">Homodimer.</text>
</comment>
<keyword evidence="9 12" id="KW-0324">Glycolysis</keyword>
<evidence type="ECO:0000256" key="2">
    <source>
        <dbReference type="ARBA" id="ARBA00004742"/>
    </source>
</evidence>
<dbReference type="NCBIfam" id="TIGR00419">
    <property type="entry name" value="tim"/>
    <property type="match status" value="1"/>
</dbReference>
<dbReference type="PANTHER" id="PTHR21139:SF42">
    <property type="entry name" value="TRIOSEPHOSPHATE ISOMERASE"/>
    <property type="match status" value="1"/>
</dbReference>
<evidence type="ECO:0000256" key="8">
    <source>
        <dbReference type="ARBA" id="ARBA00022490"/>
    </source>
</evidence>
<reference evidence="15" key="1">
    <citation type="submission" date="2015-10" db="EMBL/GenBank/DDBJ databases">
        <authorList>
            <person name="Manzano-Marin A."/>
            <person name="Manzano-Marin A."/>
        </authorList>
    </citation>
    <scope>NUCLEOTIDE SEQUENCE [LARGE SCALE GENOMIC DNA]</scope>
    <source>
        <strain evidence="15">BTs</strain>
    </source>
</reference>
<dbReference type="GO" id="GO:0005829">
    <property type="term" value="C:cytosol"/>
    <property type="evidence" value="ECO:0007669"/>
    <property type="project" value="TreeGrafter"/>
</dbReference>
<dbReference type="GO" id="GO:0004807">
    <property type="term" value="F:triose-phosphate isomerase activity"/>
    <property type="evidence" value="ECO:0007669"/>
    <property type="project" value="UniProtKB-UniRule"/>
</dbReference>
<dbReference type="InterPro" id="IPR013785">
    <property type="entry name" value="Aldolase_TIM"/>
</dbReference>
<evidence type="ECO:0000256" key="4">
    <source>
        <dbReference type="ARBA" id="ARBA00011738"/>
    </source>
</evidence>
<protein>
    <recommendedName>
        <fullName evidence="6 12">Triosephosphate isomerase</fullName>
        <shortName evidence="12">TIM</shortName>
        <shortName evidence="12">TPI</shortName>
        <ecNumber evidence="5 12">5.3.1.1</ecNumber>
    </recommendedName>
    <alternativeName>
        <fullName evidence="12">Triose-phosphate isomerase</fullName>
    </alternativeName>
</protein>
<keyword evidence="10 12" id="KW-0413">Isomerase</keyword>
<dbReference type="UniPathway" id="UPA00109">
    <property type="reaction ID" value="UER00189"/>
</dbReference>
<evidence type="ECO:0000256" key="12">
    <source>
        <dbReference type="HAMAP-Rule" id="MF_00147"/>
    </source>
</evidence>
<feature type="active site" description="Electrophile" evidence="12">
    <location>
        <position position="98"/>
    </location>
</feature>
<comment type="pathway">
    <text evidence="12 13">Carbohydrate degradation; glycolysis; D-glyceraldehyde 3-phosphate from glycerone phosphate: step 1/1.</text>
</comment>
<dbReference type="OrthoDB" id="9809429at2"/>
<dbReference type="STRING" id="98804.BTSPAZIEG_0200"/>
<dbReference type="EC" id="5.3.1.1" evidence="5 12"/>
<comment type="catalytic activity">
    <reaction evidence="1 12 13">
        <text>D-glyceraldehyde 3-phosphate = dihydroxyacetone phosphate</text>
        <dbReference type="Rhea" id="RHEA:18585"/>
        <dbReference type="ChEBI" id="CHEBI:57642"/>
        <dbReference type="ChEBI" id="CHEBI:59776"/>
        <dbReference type="EC" id="5.3.1.1"/>
    </reaction>
</comment>
<dbReference type="SUPFAM" id="SSF51351">
    <property type="entry name" value="Triosephosphate isomerase (TIM)"/>
    <property type="match status" value="1"/>
</dbReference>
<dbReference type="EMBL" id="LN890285">
    <property type="protein sequence ID" value="CUR53175.1"/>
    <property type="molecule type" value="Genomic_DNA"/>
</dbReference>
<dbReference type="InterPro" id="IPR022896">
    <property type="entry name" value="TrioseP_Isoase_bac/euk"/>
</dbReference>
<feature type="active site" description="Proton acceptor" evidence="12">
    <location>
        <position position="170"/>
    </location>
</feature>
<keyword evidence="7 12" id="KW-0312">Gluconeogenesis</keyword>
<evidence type="ECO:0000313" key="14">
    <source>
        <dbReference type="EMBL" id="CUR53175.1"/>
    </source>
</evidence>
<feature type="binding site" evidence="12">
    <location>
        <begin position="236"/>
        <end position="237"/>
    </location>
    <ligand>
        <name>substrate</name>
    </ligand>
</feature>
<evidence type="ECO:0000313" key="15">
    <source>
        <dbReference type="Proteomes" id="UP000243633"/>
    </source>
</evidence>
<comment type="function">
    <text evidence="11 12">Involved in the gluconeogenesis. Catalyzes stereospecifically the conversion of dihydroxyacetone phosphate (DHAP) to D-glyceraldehyde-3-phosphate (G3P).</text>
</comment>
<dbReference type="Proteomes" id="UP000243633">
    <property type="component" value="Chromosome 1"/>
</dbReference>
<evidence type="ECO:0000256" key="3">
    <source>
        <dbReference type="ARBA" id="ARBA00007422"/>
    </source>
</evidence>
<dbReference type="GO" id="GO:0006094">
    <property type="term" value="P:gluconeogenesis"/>
    <property type="evidence" value="ECO:0007669"/>
    <property type="project" value="UniProtKB-UniRule"/>
</dbReference>
<evidence type="ECO:0000256" key="11">
    <source>
        <dbReference type="ARBA" id="ARBA00055680"/>
    </source>
</evidence>
<feature type="binding site" evidence="12">
    <location>
        <position position="176"/>
    </location>
    <ligand>
        <name>substrate</name>
    </ligand>
</feature>
<dbReference type="PATRIC" id="fig|98804.3.peg.190"/>
<dbReference type="AlphaFoldDB" id="A0A160SXG4"/>
<dbReference type="Gene3D" id="3.20.20.70">
    <property type="entry name" value="Aldolase class I"/>
    <property type="match status" value="1"/>
</dbReference>
<evidence type="ECO:0000256" key="6">
    <source>
        <dbReference type="ARBA" id="ARBA00019397"/>
    </source>
</evidence>
<evidence type="ECO:0000256" key="7">
    <source>
        <dbReference type="ARBA" id="ARBA00022432"/>
    </source>
</evidence>
<dbReference type="UniPathway" id="UPA00138"/>
<gene>
    <name evidence="12 14" type="primary">tpiA</name>
    <name evidence="14" type="ORF">BTSPAZIEG_0200</name>
</gene>
<dbReference type="GO" id="GO:0046166">
    <property type="term" value="P:glyceraldehyde-3-phosphate biosynthetic process"/>
    <property type="evidence" value="ECO:0007669"/>
    <property type="project" value="TreeGrafter"/>
</dbReference>
<evidence type="ECO:0000256" key="10">
    <source>
        <dbReference type="ARBA" id="ARBA00023235"/>
    </source>
</evidence>
<evidence type="ECO:0000256" key="5">
    <source>
        <dbReference type="ARBA" id="ARBA00011940"/>
    </source>
</evidence>
<dbReference type="PANTHER" id="PTHR21139">
    <property type="entry name" value="TRIOSEPHOSPHATE ISOMERASE"/>
    <property type="match status" value="1"/>
</dbReference>
<dbReference type="RefSeq" id="WP_075472595.1">
    <property type="nucleotide sequence ID" value="NZ_CP135003.1"/>
</dbReference>
<dbReference type="InterPro" id="IPR000652">
    <property type="entry name" value="Triosephosphate_isomerase"/>
</dbReference>
<comment type="subcellular location">
    <subcellularLocation>
        <location evidence="12 13">Cytoplasm</location>
    </subcellularLocation>
</comment>
<accession>A0A160SXG4</accession>
<dbReference type="GO" id="GO:0006096">
    <property type="term" value="P:glycolytic process"/>
    <property type="evidence" value="ECO:0007669"/>
    <property type="project" value="UniProtKB-UniRule"/>
</dbReference>
<feature type="binding site" evidence="12">
    <location>
        <position position="215"/>
    </location>
    <ligand>
        <name>substrate</name>
    </ligand>
</feature>
<dbReference type="FunFam" id="3.20.20.70:FF:000020">
    <property type="entry name" value="Triosephosphate isomerase"/>
    <property type="match status" value="1"/>
</dbReference>
<keyword evidence="8 12" id="KW-0963">Cytoplasm</keyword>
<sequence>MIKPIIMGNWKLNGSKKFIRNILLPLNQFLIKYYNICTVIIAPPILYSNFITQTLKNIQNNFFLGAQNVDIHFSGPFTGEISPIMLKDIGISYVIVGHSERRLYHQETNEIIAKKFKILKEENLVPILCIGETKEEKIFNKTKEICKKQIDVIFNLCGESAFNNTIIAYEPIWAIGSHNSGSPKEVQSICHFIRNYIKSKSNQILKNFFIQYGGSVTKNNAKTLIYQKDIDGFLIGGASLQVEEFMKIIEISNM</sequence>
<feature type="binding site" evidence="12">
    <location>
        <begin position="9"/>
        <end position="11"/>
    </location>
    <ligand>
        <name>substrate</name>
    </ligand>
</feature>
<dbReference type="HAMAP" id="MF_00147_B">
    <property type="entry name" value="TIM_B"/>
    <property type="match status" value="1"/>
</dbReference>
<organism evidence="14 15">
    <name type="scientific">Buchnera aphidicola subsp. Tuberolachnus salignus</name>
    <dbReference type="NCBI Taxonomy" id="98804"/>
    <lineage>
        <taxon>Bacteria</taxon>
        <taxon>Pseudomonadati</taxon>
        <taxon>Pseudomonadota</taxon>
        <taxon>Gammaproteobacteria</taxon>
        <taxon>Enterobacterales</taxon>
        <taxon>Erwiniaceae</taxon>
        <taxon>Buchnera</taxon>
    </lineage>
</organism>
<keyword evidence="15" id="KW-1185">Reference proteome</keyword>
<dbReference type="PROSITE" id="PS51440">
    <property type="entry name" value="TIM_2"/>
    <property type="match status" value="1"/>
</dbReference>
<dbReference type="InterPro" id="IPR035990">
    <property type="entry name" value="TIM_sf"/>
</dbReference>
<dbReference type="GO" id="GO:0019563">
    <property type="term" value="P:glycerol catabolic process"/>
    <property type="evidence" value="ECO:0007669"/>
    <property type="project" value="TreeGrafter"/>
</dbReference>
<dbReference type="Pfam" id="PF00121">
    <property type="entry name" value="TIM"/>
    <property type="match status" value="1"/>
</dbReference>
<comment type="similarity">
    <text evidence="3 12 13">Belongs to the triosephosphate isomerase family.</text>
</comment>
<comment type="pathway">
    <text evidence="2 12 13">Carbohydrate biosynthesis; gluconeogenesis.</text>
</comment>
<proteinExistence type="inferred from homology"/>
<name>A0A160SXG4_BUCTT</name>
<evidence type="ECO:0000256" key="13">
    <source>
        <dbReference type="RuleBase" id="RU363013"/>
    </source>
</evidence>
<evidence type="ECO:0000256" key="9">
    <source>
        <dbReference type="ARBA" id="ARBA00023152"/>
    </source>
</evidence>
<evidence type="ECO:0000256" key="1">
    <source>
        <dbReference type="ARBA" id="ARBA00000474"/>
    </source>
</evidence>